<dbReference type="Gene3D" id="3.40.50.2300">
    <property type="match status" value="1"/>
</dbReference>
<proteinExistence type="predicted"/>
<dbReference type="AlphaFoldDB" id="A0A2N5CKH8"/>
<feature type="modified residue" description="4-aspartylphosphate" evidence="1">
    <location>
        <position position="60"/>
    </location>
</feature>
<dbReference type="InterPro" id="IPR011006">
    <property type="entry name" value="CheY-like_superfamily"/>
</dbReference>
<keyword evidence="6" id="KW-1185">Reference proteome</keyword>
<evidence type="ECO:0000313" key="3">
    <source>
        <dbReference type="EMBL" id="AYV49618.1"/>
    </source>
</evidence>
<organism evidence="4 5">
    <name type="scientific">Caulobacter flavus</name>
    <dbReference type="NCBI Taxonomy" id="1679497"/>
    <lineage>
        <taxon>Bacteria</taxon>
        <taxon>Pseudomonadati</taxon>
        <taxon>Pseudomonadota</taxon>
        <taxon>Alphaproteobacteria</taxon>
        <taxon>Caulobacterales</taxon>
        <taxon>Caulobacteraceae</taxon>
        <taxon>Caulobacter</taxon>
    </lineage>
</organism>
<evidence type="ECO:0000313" key="4">
    <source>
        <dbReference type="EMBL" id="PLR05852.1"/>
    </source>
</evidence>
<evidence type="ECO:0000313" key="5">
    <source>
        <dbReference type="Proteomes" id="UP000234483"/>
    </source>
</evidence>
<evidence type="ECO:0000313" key="6">
    <source>
        <dbReference type="Proteomes" id="UP000281192"/>
    </source>
</evidence>
<protein>
    <recommendedName>
        <fullName evidence="2">Response regulatory domain-containing protein</fullName>
    </recommendedName>
</protein>
<dbReference type="SUPFAM" id="SSF52172">
    <property type="entry name" value="CheY-like"/>
    <property type="match status" value="1"/>
</dbReference>
<keyword evidence="1" id="KW-0597">Phosphoprotein</keyword>
<gene>
    <name evidence="3" type="ORF">C1707_16350</name>
    <name evidence="4" type="ORF">CFHF_26630</name>
</gene>
<dbReference type="OrthoDB" id="582170at2"/>
<dbReference type="InterPro" id="IPR001789">
    <property type="entry name" value="Sig_transdc_resp-reg_receiver"/>
</dbReference>
<accession>A0A2N5CKH8</accession>
<dbReference type="PROSITE" id="PS50110">
    <property type="entry name" value="RESPONSE_REGULATORY"/>
    <property type="match status" value="1"/>
</dbReference>
<dbReference type="KEGG" id="cfh:C1707_16350"/>
<name>A0A2N5CKH8_9CAUL</name>
<evidence type="ECO:0000259" key="2">
    <source>
        <dbReference type="PROSITE" id="PS50110"/>
    </source>
</evidence>
<dbReference type="RefSeq" id="WP_101715983.1">
    <property type="nucleotide sequence ID" value="NZ_CP026100.1"/>
</dbReference>
<dbReference type="Proteomes" id="UP000281192">
    <property type="component" value="Chromosome"/>
</dbReference>
<dbReference type="EMBL" id="CP026100">
    <property type="protein sequence ID" value="AYV49618.1"/>
    <property type="molecule type" value="Genomic_DNA"/>
</dbReference>
<reference evidence="3 6" key="2">
    <citation type="submission" date="2018-01" db="EMBL/GenBank/DDBJ databases">
        <title>Complete genome sequence of Caulobacter flavus RHGG3.</title>
        <authorList>
            <person name="Yang E."/>
        </authorList>
    </citation>
    <scope>NUCLEOTIDE SEQUENCE [LARGE SCALE GENOMIC DNA]</scope>
    <source>
        <strain evidence="3 6">RHGG3</strain>
    </source>
</reference>
<reference evidence="4 5" key="1">
    <citation type="submission" date="2017-12" db="EMBL/GenBank/DDBJ databases">
        <title>The genome sequence of Caulobacter flavus CGMCC1 15093.</title>
        <authorList>
            <person name="Gao J."/>
            <person name="Mao X."/>
            <person name="Sun J."/>
        </authorList>
    </citation>
    <scope>NUCLEOTIDE SEQUENCE [LARGE SCALE GENOMIC DNA]</scope>
    <source>
        <strain evidence="4 5">CGMCC1 15093</strain>
    </source>
</reference>
<dbReference type="GO" id="GO:0000160">
    <property type="term" value="P:phosphorelay signal transduction system"/>
    <property type="evidence" value="ECO:0007669"/>
    <property type="project" value="InterPro"/>
</dbReference>
<dbReference type="EMBL" id="PJRQ01000057">
    <property type="protein sequence ID" value="PLR05852.1"/>
    <property type="molecule type" value="Genomic_DNA"/>
</dbReference>
<dbReference type="Proteomes" id="UP000234483">
    <property type="component" value="Unassembled WGS sequence"/>
</dbReference>
<feature type="domain" description="Response regulatory" evidence="2">
    <location>
        <begin position="9"/>
        <end position="120"/>
    </location>
</feature>
<sequence length="123" mass="13231">MADSLTGAAVLIVEDEFYLADDLAAALTEAGARVLGPFGRVEDAQRLIESGQVVDLAILDIDLVGERVFPVADRLRALGAPFLFATGYDPEIIPDRLSDVPRMEKPVTAAAVMRLLADLHLSR</sequence>
<evidence type="ECO:0000256" key="1">
    <source>
        <dbReference type="PROSITE-ProRule" id="PRU00169"/>
    </source>
</evidence>